<dbReference type="Proteomes" id="UP000008942">
    <property type="component" value="Unassembled WGS sequence"/>
</dbReference>
<comment type="caution">
    <text evidence="2">The sequence shown here is derived from an EMBL/GenBank/DDBJ whole genome shotgun (WGS) entry which is preliminary data.</text>
</comment>
<keyword evidence="1" id="KW-0472">Membrane</keyword>
<evidence type="ECO:0000256" key="1">
    <source>
        <dbReference type="SAM" id="Phobius"/>
    </source>
</evidence>
<dbReference type="EMBL" id="AILW01000018">
    <property type="protein sequence ID" value="EJF82538.1"/>
    <property type="molecule type" value="Genomic_DNA"/>
</dbReference>
<protein>
    <submittedName>
        <fullName evidence="2">Uncharacterized protein</fullName>
    </submittedName>
</protein>
<evidence type="ECO:0000313" key="3">
    <source>
        <dbReference type="Proteomes" id="UP000008942"/>
    </source>
</evidence>
<keyword evidence="3" id="KW-1185">Reference proteome</keyword>
<keyword evidence="1" id="KW-1133">Transmembrane helix</keyword>
<name>A0ABN0GIR5_BAREL</name>
<feature type="transmembrane region" description="Helical" evidence="1">
    <location>
        <begin position="63"/>
        <end position="87"/>
    </location>
</feature>
<accession>A0ABN0GIR5</accession>
<sequence length="125" mass="14016">MKHHENAALDGSPRVFSLEEAFLTRKNYKVIFCMTLTVSTLRTALFLPALLGVKLTEWEVSVAAVLLLIMLFISDLIFILIPVAFVVRVTFTYLLKKKIAQLEQAIDQVENGFVSANECVKGRGK</sequence>
<feature type="transmembrane region" description="Helical" evidence="1">
    <location>
        <begin position="30"/>
        <end position="51"/>
    </location>
</feature>
<reference evidence="2 3" key="1">
    <citation type="submission" date="2012-03" db="EMBL/GenBank/DDBJ databases">
        <title>The Genome Sequence of Bartonella elizabethae Re6043vi.</title>
        <authorList>
            <consortium name="The Broad Institute Genome Sequencing Platform"/>
            <consortium name="The Broad Institute Genome Sequencing Center for Infectious Disease"/>
            <person name="Feldgarden M."/>
            <person name="Kirby J."/>
            <person name="Kosoy M."/>
            <person name="Birtles R."/>
            <person name="Probert W.S."/>
            <person name="Chiaraviglio L."/>
            <person name="Young S.K."/>
            <person name="Zeng Q."/>
            <person name="Gargeya S."/>
            <person name="Fitzgerald M."/>
            <person name="Haas B."/>
            <person name="Abouelleil A."/>
            <person name="Alvarado L."/>
            <person name="Arachchi H.M."/>
            <person name="Berlin A."/>
            <person name="Chapman S.B."/>
            <person name="Gearin G."/>
            <person name="Goldberg J."/>
            <person name="Griggs A."/>
            <person name="Gujja S."/>
            <person name="Hansen M."/>
            <person name="Heiman D."/>
            <person name="Howarth C."/>
            <person name="Larimer J."/>
            <person name="Lui A."/>
            <person name="MacDonald P.J.P."/>
            <person name="McCowen C."/>
            <person name="Montmayeur A."/>
            <person name="Murphy C."/>
            <person name="Neiman D."/>
            <person name="Pearson M."/>
            <person name="Priest M."/>
            <person name="Roberts A."/>
            <person name="Saif S."/>
            <person name="Shea T."/>
            <person name="Sisk P."/>
            <person name="Stolte C."/>
            <person name="Sykes S."/>
            <person name="Wortman J."/>
            <person name="Nusbaum C."/>
            <person name="Birren B."/>
        </authorList>
    </citation>
    <scope>NUCLEOTIDE SEQUENCE [LARGE SCALE GENOMIC DNA]</scope>
    <source>
        <strain evidence="2 3">Re6043vi</strain>
    </source>
</reference>
<evidence type="ECO:0000313" key="2">
    <source>
        <dbReference type="EMBL" id="EJF82538.1"/>
    </source>
</evidence>
<proteinExistence type="predicted"/>
<dbReference type="RefSeq" id="WP_005774688.1">
    <property type="nucleotide sequence ID" value="NZ_JH725141.1"/>
</dbReference>
<organism evidence="2 3">
    <name type="scientific">Bartonella elizabethae Re6043vi</name>
    <dbReference type="NCBI Taxonomy" id="1094554"/>
    <lineage>
        <taxon>Bacteria</taxon>
        <taxon>Pseudomonadati</taxon>
        <taxon>Pseudomonadota</taxon>
        <taxon>Alphaproteobacteria</taxon>
        <taxon>Hyphomicrobiales</taxon>
        <taxon>Bartonellaceae</taxon>
        <taxon>Bartonella</taxon>
    </lineage>
</organism>
<gene>
    <name evidence="2" type="ORF">MCU_01420</name>
</gene>
<keyword evidence="1" id="KW-0812">Transmembrane</keyword>